<evidence type="ECO:0000313" key="8">
    <source>
        <dbReference type="Proteomes" id="UP001217500"/>
    </source>
</evidence>
<dbReference type="InterPro" id="IPR001678">
    <property type="entry name" value="MeTrfase_RsmB-F_NOP2_dom"/>
</dbReference>
<evidence type="ECO:0000259" key="6">
    <source>
        <dbReference type="PROSITE" id="PS51686"/>
    </source>
</evidence>
<dbReference type="PANTHER" id="PTHR22807">
    <property type="entry name" value="NOP2 YEAST -RELATED NOL1/NOP2/FMU SUN DOMAIN-CONTAINING"/>
    <property type="match status" value="1"/>
</dbReference>
<dbReference type="AlphaFoldDB" id="A0AAE9XU52"/>
<evidence type="ECO:0000256" key="2">
    <source>
        <dbReference type="ARBA" id="ARBA00022679"/>
    </source>
</evidence>
<organism evidence="7 8">
    <name type="scientific">Gimibacter soli</name>
    <dbReference type="NCBI Taxonomy" id="3024400"/>
    <lineage>
        <taxon>Bacteria</taxon>
        <taxon>Pseudomonadati</taxon>
        <taxon>Pseudomonadota</taxon>
        <taxon>Alphaproteobacteria</taxon>
        <taxon>Kordiimonadales</taxon>
        <taxon>Temperatibacteraceae</taxon>
        <taxon>Gimibacter</taxon>
    </lineage>
</organism>
<dbReference type="PRINTS" id="PR02008">
    <property type="entry name" value="RCMTFAMILY"/>
</dbReference>
<keyword evidence="2 5" id="KW-0808">Transferase</keyword>
<dbReference type="Pfam" id="PF01189">
    <property type="entry name" value="Methyltr_RsmB-F"/>
    <property type="match status" value="1"/>
</dbReference>
<keyword evidence="3 5" id="KW-0949">S-adenosyl-L-methionine</keyword>
<feature type="binding site" evidence="5">
    <location>
        <position position="261"/>
    </location>
    <ligand>
        <name>S-adenosyl-L-methionine</name>
        <dbReference type="ChEBI" id="CHEBI:59789"/>
    </ligand>
</feature>
<dbReference type="PROSITE" id="PS51686">
    <property type="entry name" value="SAM_MT_RSMB_NOP"/>
    <property type="match status" value="1"/>
</dbReference>
<keyword evidence="1 5" id="KW-0489">Methyltransferase</keyword>
<dbReference type="Gene3D" id="3.40.50.150">
    <property type="entry name" value="Vaccinia Virus protein VP39"/>
    <property type="match status" value="1"/>
</dbReference>
<evidence type="ECO:0000256" key="1">
    <source>
        <dbReference type="ARBA" id="ARBA00022603"/>
    </source>
</evidence>
<reference evidence="7" key="1">
    <citation type="submission" date="2023-01" db="EMBL/GenBank/DDBJ databases">
        <title>The genome sequence of Kordiimonadaceae bacterium 6D33.</title>
        <authorList>
            <person name="Liu Y."/>
        </authorList>
    </citation>
    <scope>NUCLEOTIDE SEQUENCE</scope>
    <source>
        <strain evidence="7">6D33</strain>
    </source>
</reference>
<dbReference type="InterPro" id="IPR049560">
    <property type="entry name" value="MeTrfase_RsmB-F_NOP2_cat"/>
</dbReference>
<evidence type="ECO:0000256" key="4">
    <source>
        <dbReference type="ARBA" id="ARBA00022884"/>
    </source>
</evidence>
<accession>A0AAE9XU52</accession>
<gene>
    <name evidence="7" type="ORF">PH603_09305</name>
</gene>
<dbReference type="InterPro" id="IPR029063">
    <property type="entry name" value="SAM-dependent_MTases_sf"/>
</dbReference>
<evidence type="ECO:0000256" key="5">
    <source>
        <dbReference type="PROSITE-ProRule" id="PRU01023"/>
    </source>
</evidence>
<evidence type="ECO:0000313" key="7">
    <source>
        <dbReference type="EMBL" id="WCL52734.1"/>
    </source>
</evidence>
<dbReference type="KEGG" id="gso:PH603_09305"/>
<name>A0AAE9XU52_9PROT</name>
<protein>
    <submittedName>
        <fullName evidence="7">RsmB/NOP family class I SAM-dependent RNA methyltransferase</fullName>
    </submittedName>
</protein>
<keyword evidence="8" id="KW-1185">Reference proteome</keyword>
<dbReference type="CDD" id="cd02440">
    <property type="entry name" value="AdoMet_MTases"/>
    <property type="match status" value="1"/>
</dbReference>
<dbReference type="InterPro" id="IPR023267">
    <property type="entry name" value="RCMT"/>
</dbReference>
<sequence length="437" mass="47111">MTPAARIAAAIELLDEIEKAMVSRGAPADAIVASFFRARRYAGSGDRRAVTGLVYGILRCRALLVHMAGAAGLEPTARALVIAALKLDGEALDMFGTEDRFAPAALTPAEEGMSVDVGSAPEDARLNIPDWAAAGLHARFGDALAPAMTALAETAPLDLRINPLKRVSEKIINNFNNDFELIDLKEYTEISIRSAHHRMLTNEALYRDGQIEVQDVAAQVASLLVGARPGEQVVDFCAGAGGKSLLMAATMENHGQIHAFDISGKRLDALKERAKRAGAHNIQVKRLPFEDDERSALQRPLLGRMDRVVVDAPCSGSGTWRRNPDQRWRLDDAALAEQAALQGSILKEASALVKPGGLLVYMTCSLLPAENEAVADAFAADNPDFVRRDFRDFWTGPWLKGEAPASLALNGTDLQLAPHTHATDGFFIAFFERKPGA</sequence>
<evidence type="ECO:0000256" key="3">
    <source>
        <dbReference type="ARBA" id="ARBA00022691"/>
    </source>
</evidence>
<dbReference type="RefSeq" id="WP_289502107.1">
    <property type="nucleotide sequence ID" value="NZ_CP116805.1"/>
</dbReference>
<dbReference type="Proteomes" id="UP001217500">
    <property type="component" value="Chromosome"/>
</dbReference>
<dbReference type="EMBL" id="CP116805">
    <property type="protein sequence ID" value="WCL52734.1"/>
    <property type="molecule type" value="Genomic_DNA"/>
</dbReference>
<keyword evidence="4 5" id="KW-0694">RNA-binding</keyword>
<dbReference type="SUPFAM" id="SSF53335">
    <property type="entry name" value="S-adenosyl-L-methionine-dependent methyltransferases"/>
    <property type="match status" value="1"/>
</dbReference>
<dbReference type="GO" id="GO:0008173">
    <property type="term" value="F:RNA methyltransferase activity"/>
    <property type="evidence" value="ECO:0007669"/>
    <property type="project" value="InterPro"/>
</dbReference>
<comment type="caution">
    <text evidence="5">Lacks conserved residue(s) required for the propagation of feature annotation.</text>
</comment>
<dbReference type="PANTHER" id="PTHR22807:SF53">
    <property type="entry name" value="RIBOSOMAL RNA SMALL SUBUNIT METHYLTRANSFERASE B-RELATED"/>
    <property type="match status" value="1"/>
</dbReference>
<dbReference type="GO" id="GO:0001510">
    <property type="term" value="P:RNA methylation"/>
    <property type="evidence" value="ECO:0007669"/>
    <property type="project" value="InterPro"/>
</dbReference>
<feature type="domain" description="SAM-dependent MTase RsmB/NOP-type" evidence="6">
    <location>
        <begin position="147"/>
        <end position="434"/>
    </location>
</feature>
<feature type="binding site" evidence="5">
    <location>
        <position position="311"/>
    </location>
    <ligand>
        <name>S-adenosyl-L-methionine</name>
        <dbReference type="ChEBI" id="CHEBI:59789"/>
    </ligand>
</feature>
<comment type="similarity">
    <text evidence="5">Belongs to the class I-like SAM-binding methyltransferase superfamily. RsmB/NOP family.</text>
</comment>
<proteinExistence type="inferred from homology"/>
<feature type="active site" description="Nucleophile" evidence="5">
    <location>
        <position position="364"/>
    </location>
</feature>
<dbReference type="GO" id="GO:0003723">
    <property type="term" value="F:RNA binding"/>
    <property type="evidence" value="ECO:0007669"/>
    <property type="project" value="UniProtKB-UniRule"/>
</dbReference>